<evidence type="ECO:0000313" key="5">
    <source>
        <dbReference type="Proteomes" id="UP000292459"/>
    </source>
</evidence>
<proteinExistence type="predicted"/>
<sequence length="75" mass="8053">MLSDIGLPDMNGYDLMREVRSRPAETGGNVPAIAISGYASQSDIEAAIDAGFQRHMSKPVVLDALESAIYRLTQA</sequence>
<feature type="modified residue" description="4-aspartylphosphate" evidence="2">
    <location>
        <position position="4"/>
    </location>
</feature>
<dbReference type="Pfam" id="PF00072">
    <property type="entry name" value="Response_reg"/>
    <property type="match status" value="1"/>
</dbReference>
<dbReference type="SUPFAM" id="SSF52172">
    <property type="entry name" value="CheY-like"/>
    <property type="match status" value="1"/>
</dbReference>
<dbReference type="AlphaFoldDB" id="A0A4Q7E861"/>
<dbReference type="Gene3D" id="3.40.50.2300">
    <property type="match status" value="1"/>
</dbReference>
<dbReference type="PANTHER" id="PTHR44591:SF23">
    <property type="entry name" value="CHEY SUBFAMILY"/>
    <property type="match status" value="1"/>
</dbReference>
<evidence type="ECO:0000259" key="3">
    <source>
        <dbReference type="PROSITE" id="PS50110"/>
    </source>
</evidence>
<evidence type="ECO:0000313" key="4">
    <source>
        <dbReference type="EMBL" id="RZM78691.1"/>
    </source>
</evidence>
<gene>
    <name evidence="4" type="ORF">DYY88_07760</name>
</gene>
<feature type="domain" description="Response regulatory" evidence="3">
    <location>
        <begin position="1"/>
        <end position="73"/>
    </location>
</feature>
<organism evidence="4 5">
    <name type="scientific">Leptolyngbya iicbica LK</name>
    <dbReference type="NCBI Taxonomy" id="2294035"/>
    <lineage>
        <taxon>Bacteria</taxon>
        <taxon>Bacillati</taxon>
        <taxon>Cyanobacteriota</taxon>
        <taxon>Cyanophyceae</taxon>
        <taxon>Leptolyngbyales</taxon>
        <taxon>Leptolyngbyaceae</taxon>
        <taxon>Leptolyngbya group</taxon>
        <taxon>Leptolyngbya</taxon>
        <taxon>Leptolyngbya iicbica</taxon>
    </lineage>
</organism>
<evidence type="ECO:0000256" key="2">
    <source>
        <dbReference type="PROSITE-ProRule" id="PRU00169"/>
    </source>
</evidence>
<dbReference type="PROSITE" id="PS50110">
    <property type="entry name" value="RESPONSE_REGULATORY"/>
    <property type="match status" value="1"/>
</dbReference>
<accession>A0A4Q7E861</accession>
<keyword evidence="5" id="KW-1185">Reference proteome</keyword>
<dbReference type="InterPro" id="IPR050595">
    <property type="entry name" value="Bact_response_regulator"/>
</dbReference>
<dbReference type="PANTHER" id="PTHR44591">
    <property type="entry name" value="STRESS RESPONSE REGULATOR PROTEIN 1"/>
    <property type="match status" value="1"/>
</dbReference>
<dbReference type="InterPro" id="IPR001789">
    <property type="entry name" value="Sig_transdc_resp-reg_receiver"/>
</dbReference>
<evidence type="ECO:0000256" key="1">
    <source>
        <dbReference type="ARBA" id="ARBA00022553"/>
    </source>
</evidence>
<dbReference type="OrthoDB" id="1901654at2"/>
<protein>
    <submittedName>
        <fullName evidence="4">Response regulator</fullName>
    </submittedName>
</protein>
<dbReference type="InterPro" id="IPR011006">
    <property type="entry name" value="CheY-like_superfamily"/>
</dbReference>
<keyword evidence="1 2" id="KW-0597">Phosphoprotein</keyword>
<dbReference type="Proteomes" id="UP000292459">
    <property type="component" value="Unassembled WGS sequence"/>
</dbReference>
<reference evidence="4 5" key="1">
    <citation type="submission" date="2018-11" db="EMBL/GenBank/DDBJ databases">
        <title>Whole genome sequencing of an environmental sample.</title>
        <authorList>
            <person name="Sarangi A.N."/>
            <person name="Singh D."/>
            <person name="Tripathy S."/>
        </authorList>
    </citation>
    <scope>NUCLEOTIDE SEQUENCE [LARGE SCALE GENOMIC DNA]</scope>
    <source>
        <strain evidence="4 5">Lakshadweep</strain>
    </source>
</reference>
<comment type="caution">
    <text evidence="4">The sequence shown here is derived from an EMBL/GenBank/DDBJ whole genome shotgun (WGS) entry which is preliminary data.</text>
</comment>
<dbReference type="GO" id="GO:0000160">
    <property type="term" value="P:phosphorelay signal transduction system"/>
    <property type="evidence" value="ECO:0007669"/>
    <property type="project" value="InterPro"/>
</dbReference>
<dbReference type="EMBL" id="QVFV01000002">
    <property type="protein sequence ID" value="RZM78691.1"/>
    <property type="molecule type" value="Genomic_DNA"/>
</dbReference>
<name>A0A4Q7E861_9CYAN</name>